<evidence type="ECO:0000256" key="1">
    <source>
        <dbReference type="SAM" id="Phobius"/>
    </source>
</evidence>
<keyword evidence="1" id="KW-0812">Transmembrane</keyword>
<reference evidence="2" key="1">
    <citation type="journal article" date="2014" name="Front. Microbiol.">
        <title>High frequency of phylogenetically diverse reductive dehalogenase-homologous genes in deep subseafloor sedimentary metagenomes.</title>
        <authorList>
            <person name="Kawai M."/>
            <person name="Futagami T."/>
            <person name="Toyoda A."/>
            <person name="Takaki Y."/>
            <person name="Nishi S."/>
            <person name="Hori S."/>
            <person name="Arai W."/>
            <person name="Tsubouchi T."/>
            <person name="Morono Y."/>
            <person name="Uchiyama I."/>
            <person name="Ito T."/>
            <person name="Fujiyama A."/>
            <person name="Inagaki F."/>
            <person name="Takami H."/>
        </authorList>
    </citation>
    <scope>NUCLEOTIDE SEQUENCE</scope>
    <source>
        <strain evidence="2">Expedition CK06-06</strain>
    </source>
</reference>
<feature type="transmembrane region" description="Helical" evidence="1">
    <location>
        <begin position="12"/>
        <end position="37"/>
    </location>
</feature>
<feature type="transmembrane region" description="Helical" evidence="1">
    <location>
        <begin position="49"/>
        <end position="68"/>
    </location>
</feature>
<protein>
    <submittedName>
        <fullName evidence="2">Uncharacterized protein</fullName>
    </submittedName>
</protein>
<accession>X1A4K9</accession>
<comment type="caution">
    <text evidence="2">The sequence shown here is derived from an EMBL/GenBank/DDBJ whole genome shotgun (WGS) entry which is preliminary data.</text>
</comment>
<dbReference type="EMBL" id="BART01016023">
    <property type="protein sequence ID" value="GAG76714.1"/>
    <property type="molecule type" value="Genomic_DNA"/>
</dbReference>
<feature type="transmembrane region" description="Helical" evidence="1">
    <location>
        <begin position="178"/>
        <end position="199"/>
    </location>
</feature>
<feature type="non-terminal residue" evidence="2">
    <location>
        <position position="305"/>
    </location>
</feature>
<feature type="non-terminal residue" evidence="2">
    <location>
        <position position="1"/>
    </location>
</feature>
<organism evidence="2">
    <name type="scientific">marine sediment metagenome</name>
    <dbReference type="NCBI Taxonomy" id="412755"/>
    <lineage>
        <taxon>unclassified sequences</taxon>
        <taxon>metagenomes</taxon>
        <taxon>ecological metagenomes</taxon>
    </lineage>
</organism>
<feature type="transmembrane region" description="Helical" evidence="1">
    <location>
        <begin position="88"/>
        <end position="106"/>
    </location>
</feature>
<keyword evidence="1" id="KW-1133">Transmembrane helix</keyword>
<dbReference type="AlphaFoldDB" id="X1A4K9"/>
<gene>
    <name evidence="2" type="ORF">S01H4_30955</name>
</gene>
<name>X1A4K9_9ZZZZ</name>
<evidence type="ECO:0000313" key="2">
    <source>
        <dbReference type="EMBL" id="GAG76714.1"/>
    </source>
</evidence>
<keyword evidence="1" id="KW-0472">Membrane</keyword>
<proteinExistence type="predicted"/>
<sequence length="305" mass="33687">FSADISLEPGELLSLFIHPTMGGGGILFIGLLPLFLAQASMFDTKRREIDFFMCAAIISLLLALGKYSPLFYVFHYIVPGLKLFRNPYYGVFFFGLSLTILSAYGAQYLFVELRDTRPDRGFIKRLYTKVIISSSALVVLAVVYFAARAPLTSLYAKLGVNGNSHAASGLLGDPHIRIGVHMLLLATIVLMFSFVLVLLREHETTGRGKAWKCVLIILLAFEVMSASMVSLRTAEAREVLGGNELTEFLAKNAEGYRVLNMGGDRILNQTLAAEHHIQLADGYDPMMLNDYQLFMNSAAGIEKPT</sequence>
<feature type="transmembrane region" description="Helical" evidence="1">
    <location>
        <begin position="126"/>
        <end position="147"/>
    </location>
</feature>